<comment type="cofactor">
    <cofactor evidence="1 5">
        <name>Zn(2+)</name>
        <dbReference type="ChEBI" id="CHEBI:29105"/>
    </cofactor>
</comment>
<keyword evidence="4" id="KW-0560">Oxidoreductase</keyword>
<dbReference type="AlphaFoldDB" id="M6DAU0"/>
<accession>M6DAU0</accession>
<dbReference type="InterPro" id="IPR036291">
    <property type="entry name" value="NAD(P)-bd_dom_sf"/>
</dbReference>
<evidence type="ECO:0000256" key="4">
    <source>
        <dbReference type="ARBA" id="ARBA00023002"/>
    </source>
</evidence>
<evidence type="ECO:0000259" key="6">
    <source>
        <dbReference type="Pfam" id="PF00107"/>
    </source>
</evidence>
<dbReference type="Pfam" id="PF00107">
    <property type="entry name" value="ADH_zinc_N"/>
    <property type="match status" value="1"/>
</dbReference>
<evidence type="ECO:0000256" key="5">
    <source>
        <dbReference type="RuleBase" id="RU361277"/>
    </source>
</evidence>
<feature type="domain" description="Alcohol dehydrogenase-like C-terminal" evidence="6">
    <location>
        <begin position="185"/>
        <end position="306"/>
    </location>
</feature>
<dbReference type="Pfam" id="PF08240">
    <property type="entry name" value="ADH_N"/>
    <property type="match status" value="1"/>
</dbReference>
<dbReference type="InterPro" id="IPR013154">
    <property type="entry name" value="ADH-like_N"/>
</dbReference>
<name>M6DAU0_9LEPT</name>
<feature type="domain" description="Alcohol dehydrogenase-like N-terminal" evidence="7">
    <location>
        <begin position="26"/>
        <end position="136"/>
    </location>
</feature>
<evidence type="ECO:0000256" key="2">
    <source>
        <dbReference type="ARBA" id="ARBA00022723"/>
    </source>
</evidence>
<dbReference type="RefSeq" id="WP_020773172.1">
    <property type="nucleotide sequence ID" value="NZ_ANIK01000034.1"/>
</dbReference>
<protein>
    <submittedName>
        <fullName evidence="8">Alcohol dehydrogenase, catalytic domain, GroES-like family</fullName>
    </submittedName>
</protein>
<organism evidence="8 9">
    <name type="scientific">Leptospira alstonii serovar Sichuan str. 79601</name>
    <dbReference type="NCBI Taxonomy" id="1218565"/>
    <lineage>
        <taxon>Bacteria</taxon>
        <taxon>Pseudomonadati</taxon>
        <taxon>Spirochaetota</taxon>
        <taxon>Spirochaetia</taxon>
        <taxon>Leptospirales</taxon>
        <taxon>Leptospiraceae</taxon>
        <taxon>Leptospira</taxon>
    </lineage>
</organism>
<dbReference type="Gene3D" id="3.90.180.10">
    <property type="entry name" value="Medium-chain alcohol dehydrogenases, catalytic domain"/>
    <property type="match status" value="1"/>
</dbReference>
<dbReference type="PANTHER" id="PTHR42813:SF7">
    <property type="entry name" value="ALCOHOL DEHYDROGENASE (ZN-DEPENDENT)-RELATED"/>
    <property type="match status" value="1"/>
</dbReference>
<evidence type="ECO:0000259" key="7">
    <source>
        <dbReference type="Pfam" id="PF08240"/>
    </source>
</evidence>
<reference evidence="8 9" key="1">
    <citation type="submission" date="2013-01" db="EMBL/GenBank/DDBJ databases">
        <authorList>
            <person name="Harkins D.M."/>
            <person name="Durkin A.S."/>
            <person name="Brinkac L.M."/>
            <person name="Haft D.H."/>
            <person name="Selengut J.D."/>
            <person name="Sanka R."/>
            <person name="DePew J."/>
            <person name="Purushe J."/>
            <person name="Galloway R.L."/>
            <person name="Vinetz J.M."/>
            <person name="Sutton G.G."/>
            <person name="Nierman W.C."/>
            <person name="Fouts D.E."/>
        </authorList>
    </citation>
    <scope>NUCLEOTIDE SEQUENCE [LARGE SCALE GENOMIC DNA]</scope>
    <source>
        <strain evidence="8 9">79601</strain>
    </source>
</reference>
<comment type="caution">
    <text evidence="8">The sequence shown here is derived from an EMBL/GenBank/DDBJ whole genome shotgun (WGS) entry which is preliminary data.</text>
</comment>
<dbReference type="GO" id="GO:0016491">
    <property type="term" value="F:oxidoreductase activity"/>
    <property type="evidence" value="ECO:0007669"/>
    <property type="project" value="UniProtKB-KW"/>
</dbReference>
<sequence>MNRVLTYLSPGELDWREMPKPILLHPEDAIVRPVASSTCDLDVMIIQGKTPFKGPFDIGHECIGEIVEIGEGVRQFYPGQLVVVSWHISCGQCHRCRRGLMNTCASYPQGAMFGMSVGGKWGGFFSDYIRVPNANATLFGLPPGINPSHVASLSDNIPFGYELTVPHLSRNCGADVLIMGGAGSIGLFAAAYAKAAGAGSVDYVDTNKMRLEIAGKLGANPIESAPRQRIGKRPGRYPITVDASASAEGLLCAIRSTEPEGYCSSIGGHFGEIAFPMLDMYAKGLHFYTGRGMGRPNFEAAVDFITSGRVKPELMVTEVRAFDDAPQVLRDPSMKPVLVRPSILSKVFQPKI</sequence>
<dbReference type="PROSITE" id="PS00059">
    <property type="entry name" value="ADH_ZINC"/>
    <property type="match status" value="1"/>
</dbReference>
<keyword evidence="3 5" id="KW-0862">Zinc</keyword>
<evidence type="ECO:0000256" key="1">
    <source>
        <dbReference type="ARBA" id="ARBA00001947"/>
    </source>
</evidence>
<keyword evidence="2 5" id="KW-0479">Metal-binding</keyword>
<dbReference type="Proteomes" id="UP000011988">
    <property type="component" value="Unassembled WGS sequence"/>
</dbReference>
<dbReference type="PATRIC" id="fig|1218565.3.peg.1790"/>
<evidence type="ECO:0000256" key="3">
    <source>
        <dbReference type="ARBA" id="ARBA00022833"/>
    </source>
</evidence>
<dbReference type="InterPro" id="IPR013149">
    <property type="entry name" value="ADH-like_C"/>
</dbReference>
<evidence type="ECO:0000313" key="8">
    <source>
        <dbReference type="EMBL" id="EMJ95660.1"/>
    </source>
</evidence>
<proteinExistence type="inferred from homology"/>
<dbReference type="PANTHER" id="PTHR42813">
    <property type="entry name" value="ZINC-TYPE ALCOHOL DEHYDROGENASE-LIKE"/>
    <property type="match status" value="1"/>
</dbReference>
<evidence type="ECO:0000313" key="9">
    <source>
        <dbReference type="Proteomes" id="UP000011988"/>
    </source>
</evidence>
<dbReference type="InterPro" id="IPR011032">
    <property type="entry name" value="GroES-like_sf"/>
</dbReference>
<comment type="similarity">
    <text evidence="5">Belongs to the zinc-containing alcohol dehydrogenase family.</text>
</comment>
<dbReference type="SUPFAM" id="SSF51735">
    <property type="entry name" value="NAD(P)-binding Rossmann-fold domains"/>
    <property type="match status" value="1"/>
</dbReference>
<dbReference type="SUPFAM" id="SSF50129">
    <property type="entry name" value="GroES-like"/>
    <property type="match status" value="1"/>
</dbReference>
<gene>
    <name evidence="8" type="ORF">LEP1GSC194_0845</name>
</gene>
<dbReference type="InterPro" id="IPR002328">
    <property type="entry name" value="ADH_Zn_CS"/>
</dbReference>
<dbReference type="GO" id="GO:0008270">
    <property type="term" value="F:zinc ion binding"/>
    <property type="evidence" value="ECO:0007669"/>
    <property type="project" value="InterPro"/>
</dbReference>
<dbReference type="Gene3D" id="3.40.50.720">
    <property type="entry name" value="NAD(P)-binding Rossmann-like Domain"/>
    <property type="match status" value="1"/>
</dbReference>
<dbReference type="EMBL" id="ANIK01000034">
    <property type="protein sequence ID" value="EMJ95660.1"/>
    <property type="molecule type" value="Genomic_DNA"/>
</dbReference>